<sequence>MPERRSGLLQNVDASVTRLPLDPAKPIRYARTKPFYMKAGNYAMSSSRNNLPDGGVYSEPPQRPIIPLPADTFEDRQVAILHYRRMNHWLDEAFEECKRNGGFDHLPGKGKPVEVPTEDVLQTILKNAKVPPPWIMLRKDIQESIEYTLELLQTHPDEPSIDVHIKDINKKITQLNIQSPSLSLHRRKVTRETLEAEFEKWK</sequence>
<name>A0A927H0X6_9BACL</name>
<evidence type="ECO:0000313" key="3">
    <source>
        <dbReference type="Proteomes" id="UP000639396"/>
    </source>
</evidence>
<dbReference type="RefSeq" id="WP_190930188.1">
    <property type="nucleotide sequence ID" value="NZ_JACXJA010000030.1"/>
</dbReference>
<dbReference type="AlphaFoldDB" id="A0A927H0X6"/>
<dbReference type="InterPro" id="IPR018961">
    <property type="entry name" value="DnaJ_homolog_subfam-C_membr-28"/>
</dbReference>
<dbReference type="PANTHER" id="PTHR39158">
    <property type="entry name" value="OS08G0560600 PROTEIN"/>
    <property type="match status" value="1"/>
</dbReference>
<gene>
    <name evidence="2" type="ORF">IDH45_21510</name>
</gene>
<protein>
    <submittedName>
        <fullName evidence="2">DUF1992 domain-containing protein</fullName>
    </submittedName>
</protein>
<evidence type="ECO:0000313" key="2">
    <source>
        <dbReference type="EMBL" id="MBD2864571.1"/>
    </source>
</evidence>
<dbReference type="EMBL" id="JACXJA010000030">
    <property type="protein sequence ID" value="MBD2864571.1"/>
    <property type="molecule type" value="Genomic_DNA"/>
</dbReference>
<dbReference type="InterPro" id="IPR052573">
    <property type="entry name" value="DnaJ_C_subfamily_28"/>
</dbReference>
<dbReference type="PANTHER" id="PTHR39158:SF1">
    <property type="entry name" value="DNAJ HOMOLOG SUBFAMILY C MEMBER 28"/>
    <property type="match status" value="1"/>
</dbReference>
<dbReference type="Pfam" id="PF09350">
    <property type="entry name" value="DJC28_CD"/>
    <property type="match status" value="1"/>
</dbReference>
<keyword evidence="3" id="KW-1185">Reference proteome</keyword>
<comment type="caution">
    <text evidence="2">The sequence shown here is derived from an EMBL/GenBank/DDBJ whole genome shotgun (WGS) entry which is preliminary data.</text>
</comment>
<feature type="domain" description="DnaJ homologue subfamily C member 28 conserved" evidence="1">
    <location>
        <begin position="89"/>
        <end position="146"/>
    </location>
</feature>
<reference evidence="2" key="1">
    <citation type="submission" date="2020-09" db="EMBL/GenBank/DDBJ databases">
        <title>A novel bacterium of genus Paenibacillus, isolated from South China Sea.</title>
        <authorList>
            <person name="Huang H."/>
            <person name="Mo K."/>
            <person name="Hu Y."/>
        </authorList>
    </citation>
    <scope>NUCLEOTIDE SEQUENCE</scope>
    <source>
        <strain evidence="2">IB182363</strain>
    </source>
</reference>
<dbReference type="Proteomes" id="UP000639396">
    <property type="component" value="Unassembled WGS sequence"/>
</dbReference>
<proteinExistence type="predicted"/>
<organism evidence="2 3">
    <name type="scientific">Paenibacillus oceani</name>
    <dbReference type="NCBI Taxonomy" id="2772510"/>
    <lineage>
        <taxon>Bacteria</taxon>
        <taxon>Bacillati</taxon>
        <taxon>Bacillota</taxon>
        <taxon>Bacilli</taxon>
        <taxon>Bacillales</taxon>
        <taxon>Paenibacillaceae</taxon>
        <taxon>Paenibacillus</taxon>
    </lineage>
</organism>
<accession>A0A927H0X6</accession>
<evidence type="ECO:0000259" key="1">
    <source>
        <dbReference type="Pfam" id="PF09350"/>
    </source>
</evidence>